<evidence type="ECO:0000259" key="1">
    <source>
        <dbReference type="Pfam" id="PF13843"/>
    </source>
</evidence>
<reference evidence="2" key="1">
    <citation type="journal article" date="2023" name="Insect Mol. Biol.">
        <title>Genome sequencing provides insights into the evolution of gene families encoding plant cell wall-degrading enzymes in longhorned beetles.</title>
        <authorList>
            <person name="Shin N.R."/>
            <person name="Okamura Y."/>
            <person name="Kirsch R."/>
            <person name="Pauchet Y."/>
        </authorList>
    </citation>
    <scope>NUCLEOTIDE SEQUENCE</scope>
    <source>
        <strain evidence="2">RBIC_L_NR</strain>
    </source>
</reference>
<sequence>MDNSDPNAENDRLFKIRNIIELCCKQFQETLEPAEELMIDESMVPWRGRLVFRQYLPAKSHKYGVKVYKICTPEGYTYDLRVYAEKNDPTGTATAKANGHTYNICMELLEKVINSGRIIYMDNYYTSVKLCKDLLERKTYICGTLRSNRRGNPRDVCSKKLKKGEIFSQQNKTIFVLQNGLINVQY</sequence>
<gene>
    <name evidence="2" type="ORF">NQ314_012764</name>
</gene>
<dbReference type="Pfam" id="PF13843">
    <property type="entry name" value="DDE_Tnp_1_7"/>
    <property type="match status" value="1"/>
</dbReference>
<evidence type="ECO:0000313" key="3">
    <source>
        <dbReference type="Proteomes" id="UP001162156"/>
    </source>
</evidence>
<feature type="domain" description="PiggyBac transposable element-derived protein" evidence="1">
    <location>
        <begin position="2"/>
        <end position="175"/>
    </location>
</feature>
<dbReference type="PANTHER" id="PTHR46599:SF3">
    <property type="entry name" value="PIGGYBAC TRANSPOSABLE ELEMENT-DERIVED PROTEIN 4"/>
    <property type="match status" value="1"/>
</dbReference>
<accession>A0AAV8XAB2</accession>
<proteinExistence type="predicted"/>
<name>A0AAV8XAB2_9CUCU</name>
<dbReference type="InterPro" id="IPR029526">
    <property type="entry name" value="PGBD"/>
</dbReference>
<dbReference type="PANTHER" id="PTHR46599">
    <property type="entry name" value="PIGGYBAC TRANSPOSABLE ELEMENT-DERIVED PROTEIN 4"/>
    <property type="match status" value="1"/>
</dbReference>
<organism evidence="2 3">
    <name type="scientific">Rhamnusium bicolor</name>
    <dbReference type="NCBI Taxonomy" id="1586634"/>
    <lineage>
        <taxon>Eukaryota</taxon>
        <taxon>Metazoa</taxon>
        <taxon>Ecdysozoa</taxon>
        <taxon>Arthropoda</taxon>
        <taxon>Hexapoda</taxon>
        <taxon>Insecta</taxon>
        <taxon>Pterygota</taxon>
        <taxon>Neoptera</taxon>
        <taxon>Endopterygota</taxon>
        <taxon>Coleoptera</taxon>
        <taxon>Polyphaga</taxon>
        <taxon>Cucujiformia</taxon>
        <taxon>Chrysomeloidea</taxon>
        <taxon>Cerambycidae</taxon>
        <taxon>Lepturinae</taxon>
        <taxon>Rhagiini</taxon>
        <taxon>Rhamnusium</taxon>
    </lineage>
</organism>
<keyword evidence="3" id="KW-1185">Reference proteome</keyword>
<protein>
    <recommendedName>
        <fullName evidence="1">PiggyBac transposable element-derived protein domain-containing protein</fullName>
    </recommendedName>
</protein>
<comment type="caution">
    <text evidence="2">The sequence shown here is derived from an EMBL/GenBank/DDBJ whole genome shotgun (WGS) entry which is preliminary data.</text>
</comment>
<dbReference type="Proteomes" id="UP001162156">
    <property type="component" value="Unassembled WGS sequence"/>
</dbReference>
<dbReference type="AlphaFoldDB" id="A0AAV8XAB2"/>
<dbReference type="EMBL" id="JANEYF010003567">
    <property type="protein sequence ID" value="KAJ8935510.1"/>
    <property type="molecule type" value="Genomic_DNA"/>
</dbReference>
<evidence type="ECO:0000313" key="2">
    <source>
        <dbReference type="EMBL" id="KAJ8935510.1"/>
    </source>
</evidence>